<dbReference type="InterPro" id="IPR027417">
    <property type="entry name" value="P-loop_NTPase"/>
</dbReference>
<dbReference type="InterPro" id="IPR018368">
    <property type="entry name" value="ClpA/B_CS1"/>
</dbReference>
<proteinExistence type="inferred from homology"/>
<dbReference type="CDD" id="cd19499">
    <property type="entry name" value="RecA-like_ClpB_Hsp104-like"/>
    <property type="match status" value="1"/>
</dbReference>
<comment type="similarity">
    <text evidence="1 7">Belongs to the ClpA/ClpB family.</text>
</comment>
<evidence type="ECO:0000256" key="2">
    <source>
        <dbReference type="ARBA" id="ARBA00022737"/>
    </source>
</evidence>
<dbReference type="GO" id="GO:0051082">
    <property type="term" value="F:unfolded protein binding"/>
    <property type="evidence" value="ECO:0007669"/>
    <property type="project" value="TreeGrafter"/>
</dbReference>
<dbReference type="InterPro" id="IPR036628">
    <property type="entry name" value="Clp_N_dom_sf"/>
</dbReference>
<dbReference type="InterPro" id="IPR041546">
    <property type="entry name" value="ClpA/ClpB_AAA_lid"/>
</dbReference>
<dbReference type="Pfam" id="PF10431">
    <property type="entry name" value="ClpB_D2-small"/>
    <property type="match status" value="1"/>
</dbReference>
<keyword evidence="3 7" id="KW-0547">Nucleotide-binding</keyword>
<dbReference type="Gene3D" id="1.10.1780.10">
    <property type="entry name" value="Clp, N-terminal domain"/>
    <property type="match status" value="1"/>
</dbReference>
<evidence type="ECO:0000256" key="3">
    <source>
        <dbReference type="ARBA" id="ARBA00022741"/>
    </source>
</evidence>
<evidence type="ECO:0000256" key="5">
    <source>
        <dbReference type="ARBA" id="ARBA00023186"/>
    </source>
</evidence>
<dbReference type="Pfam" id="PF07724">
    <property type="entry name" value="AAA_2"/>
    <property type="match status" value="1"/>
</dbReference>
<dbReference type="PROSITE" id="PS00871">
    <property type="entry name" value="CLPAB_2"/>
    <property type="match status" value="1"/>
</dbReference>
<dbReference type="PANTHER" id="PTHR11638:SF18">
    <property type="entry name" value="HEAT SHOCK PROTEIN 104"/>
    <property type="match status" value="1"/>
</dbReference>
<evidence type="ECO:0000256" key="1">
    <source>
        <dbReference type="ARBA" id="ARBA00008675"/>
    </source>
</evidence>
<evidence type="ECO:0000259" key="9">
    <source>
        <dbReference type="PROSITE" id="PS51903"/>
    </source>
</evidence>
<dbReference type="InterPro" id="IPR019489">
    <property type="entry name" value="Clp_ATPase_C"/>
</dbReference>
<dbReference type="GO" id="GO:0043335">
    <property type="term" value="P:protein unfolding"/>
    <property type="evidence" value="ECO:0007669"/>
    <property type="project" value="TreeGrafter"/>
</dbReference>
<dbReference type="PROSITE" id="PS00870">
    <property type="entry name" value="CLPAB_1"/>
    <property type="match status" value="1"/>
</dbReference>
<dbReference type="InterPro" id="IPR003959">
    <property type="entry name" value="ATPase_AAA_core"/>
</dbReference>
<dbReference type="InterPro" id="IPR028299">
    <property type="entry name" value="ClpA/B_CS2"/>
</dbReference>
<feature type="domain" description="Clp R" evidence="9">
    <location>
        <begin position="1"/>
        <end position="155"/>
    </location>
</feature>
<accession>A0A0F7SVV0</accession>
<dbReference type="PANTHER" id="PTHR11638">
    <property type="entry name" value="ATP-DEPENDENT CLP PROTEASE"/>
    <property type="match status" value="1"/>
</dbReference>
<dbReference type="InterPro" id="IPR003593">
    <property type="entry name" value="AAA+_ATPase"/>
</dbReference>
<dbReference type="PROSITE" id="PS51903">
    <property type="entry name" value="CLP_R"/>
    <property type="match status" value="1"/>
</dbReference>
<dbReference type="FunFam" id="3.40.50.300:FF:000010">
    <property type="entry name" value="Chaperone clpB 1, putative"/>
    <property type="match status" value="1"/>
</dbReference>
<dbReference type="FunFam" id="3.40.50.300:FF:000025">
    <property type="entry name" value="ATP-dependent Clp protease subunit"/>
    <property type="match status" value="1"/>
</dbReference>
<sequence length="908" mass="100097">MSSFQFTELSQQAISSALEIAKSYASSQVYPVHLALALLADPNQTAESPGAGKQSVLWSVVEKVGGDPVALQRALQKAIVRLPAQNPPPDDVTIGPINKLLKDAQSLMKTQNDTYLSPLHLLPPLIQHSQMTPVLASLSLPAQPLLDALTTLRAGRRVDSKDADKAAAGGAEVGENLAKFCVDLTKLAEEGKLDPVIGRDNETRRVIRILCRRTKNNPVLIGEPGVGKTSIAELLAQRIVARDVPTSLFGKIYSLDMGALMAGAKYKGEYEERVKGVMSDIEKAAEQGQGIILFIDEMHLIMAGRGSDSGGMDAANLLKPLLARGKLRCIGATTLNEYREYVEKDAAFERRFAQVQVNEPTVPETISILRGISEKYAIHHGVRILDSSLVLAAQLAKQYLTSRKLPDSAIDLLDEAASSVKVARETRPEELDLLERKRLELEVEVHALEREKDSASKERLEIARKQISDLQDELEPLKAKYEFEKSRGDEINTVRTKIDELKAKVLDAERRMDLETAADLKYYAIPDLQKRLQMLEEKKAEKEAAGEVPESDIVTPDQIAEVVARWTAIPAQRLMSTEKQKLLHMEKILTKAIVGQPDAVKSVSNAIRLSRSGLGNPNRPIASFLLCGPSGTGKTLLAKTLAEFMFNSADAMVRIDASEYTEKHSVARLIGAPPGYVGYDQGGQLTEAVRRKPYTLILVDEVEKACREFSAVFLQILDDGHATDGKGRKINFKNTIFLFTSNLGAAYLNEAPEGPISKPTKSLVMGAVQAHFPPEFLNRLDDTIIFNPLSRSDMMSVVDIRLKELETRLKSNKKIKLDIQPDAKEWLASAGYSPQYGARPLNRVMQSEILFPLSRCVLDGSVRELETAVVTADHVNNRLTIQPNHAPEVEVDETSDEDMDDLEIEEMD</sequence>
<dbReference type="PRINTS" id="PR00300">
    <property type="entry name" value="CLPPROTEASEA"/>
</dbReference>
<evidence type="ECO:0000256" key="6">
    <source>
        <dbReference type="PROSITE-ProRule" id="PRU01251"/>
    </source>
</evidence>
<dbReference type="GO" id="GO:0005524">
    <property type="term" value="F:ATP binding"/>
    <property type="evidence" value="ECO:0007669"/>
    <property type="project" value="UniProtKB-KW"/>
</dbReference>
<dbReference type="FunFam" id="3.40.50.300:FF:000120">
    <property type="entry name" value="ATP-dependent chaperone ClpB"/>
    <property type="match status" value="1"/>
</dbReference>
<dbReference type="SMART" id="SM00382">
    <property type="entry name" value="AAA"/>
    <property type="match status" value="2"/>
</dbReference>
<dbReference type="CDD" id="cd00009">
    <property type="entry name" value="AAA"/>
    <property type="match status" value="1"/>
</dbReference>
<keyword evidence="10" id="KW-0346">Stress response</keyword>
<evidence type="ECO:0000256" key="8">
    <source>
        <dbReference type="SAM" id="Coils"/>
    </source>
</evidence>
<dbReference type="AlphaFoldDB" id="A0A0F7SVV0"/>
<dbReference type="SUPFAM" id="SSF81923">
    <property type="entry name" value="Double Clp-N motif"/>
    <property type="match status" value="1"/>
</dbReference>
<dbReference type="InterPro" id="IPR004176">
    <property type="entry name" value="Clp_R_N"/>
</dbReference>
<evidence type="ECO:0000313" key="10">
    <source>
        <dbReference type="EMBL" id="CED84854.1"/>
    </source>
</evidence>
<keyword evidence="4 7" id="KW-0067">ATP-binding</keyword>
<dbReference type="GO" id="GO:0016887">
    <property type="term" value="F:ATP hydrolysis activity"/>
    <property type="evidence" value="ECO:0007669"/>
    <property type="project" value="InterPro"/>
</dbReference>
<dbReference type="Gene3D" id="3.40.50.300">
    <property type="entry name" value="P-loop containing nucleotide triphosphate hydrolases"/>
    <property type="match status" value="3"/>
</dbReference>
<keyword evidence="8" id="KW-0175">Coiled coil</keyword>
<dbReference type="InterPro" id="IPR001270">
    <property type="entry name" value="ClpA/B"/>
</dbReference>
<feature type="coiled-coil region" evidence="8">
    <location>
        <begin position="431"/>
        <end position="545"/>
    </location>
</feature>
<dbReference type="Pfam" id="PF02861">
    <property type="entry name" value="Clp_N"/>
    <property type="match status" value="1"/>
</dbReference>
<keyword evidence="2 6" id="KW-0677">Repeat</keyword>
<dbReference type="SUPFAM" id="SSF52540">
    <property type="entry name" value="P-loop containing nucleoside triphosphate hydrolases"/>
    <property type="match status" value="2"/>
</dbReference>
<dbReference type="Pfam" id="PF00004">
    <property type="entry name" value="AAA"/>
    <property type="match status" value="1"/>
</dbReference>
<dbReference type="GO" id="GO:0042026">
    <property type="term" value="P:protein refolding"/>
    <property type="evidence" value="ECO:0007669"/>
    <property type="project" value="TreeGrafter"/>
</dbReference>
<reference evidence="10" key="1">
    <citation type="submission" date="2014-08" db="EMBL/GenBank/DDBJ databases">
        <authorList>
            <person name="Sharma Rahul"/>
            <person name="Thines Marco"/>
        </authorList>
    </citation>
    <scope>NUCLEOTIDE SEQUENCE</scope>
</reference>
<keyword evidence="5 7" id="KW-0143">Chaperone</keyword>
<dbReference type="InterPro" id="IPR050130">
    <property type="entry name" value="ClpA_ClpB"/>
</dbReference>
<dbReference type="EMBL" id="LN483166">
    <property type="protein sequence ID" value="CED84854.1"/>
    <property type="molecule type" value="Genomic_DNA"/>
</dbReference>
<dbReference type="GO" id="GO:0051087">
    <property type="term" value="F:protein-folding chaperone binding"/>
    <property type="evidence" value="ECO:0007669"/>
    <property type="project" value="TreeGrafter"/>
</dbReference>
<dbReference type="Gene3D" id="1.10.8.60">
    <property type="match status" value="1"/>
</dbReference>
<evidence type="ECO:0000256" key="7">
    <source>
        <dbReference type="RuleBase" id="RU004432"/>
    </source>
</evidence>
<dbReference type="Pfam" id="PF17871">
    <property type="entry name" value="AAA_lid_9"/>
    <property type="match status" value="1"/>
</dbReference>
<evidence type="ECO:0000256" key="4">
    <source>
        <dbReference type="ARBA" id="ARBA00022840"/>
    </source>
</evidence>
<dbReference type="GO" id="GO:0005829">
    <property type="term" value="C:cytosol"/>
    <property type="evidence" value="ECO:0007669"/>
    <property type="project" value="TreeGrafter"/>
</dbReference>
<dbReference type="SMART" id="SM01086">
    <property type="entry name" value="ClpB_D2-small"/>
    <property type="match status" value="1"/>
</dbReference>
<dbReference type="GO" id="GO:0070370">
    <property type="term" value="P:cellular heat acclimation"/>
    <property type="evidence" value="ECO:0007669"/>
    <property type="project" value="TreeGrafter"/>
</dbReference>
<protein>
    <submittedName>
        <fullName evidence="10">Heat shock protein</fullName>
    </submittedName>
</protein>
<organism evidence="10">
    <name type="scientific">Phaffia rhodozyma</name>
    <name type="common">Yeast</name>
    <name type="synonym">Xanthophyllomyces dendrorhous</name>
    <dbReference type="NCBI Taxonomy" id="264483"/>
    <lineage>
        <taxon>Eukaryota</taxon>
        <taxon>Fungi</taxon>
        <taxon>Dikarya</taxon>
        <taxon>Basidiomycota</taxon>
        <taxon>Agaricomycotina</taxon>
        <taxon>Tremellomycetes</taxon>
        <taxon>Cystofilobasidiales</taxon>
        <taxon>Mrakiaceae</taxon>
        <taxon>Phaffia</taxon>
    </lineage>
</organism>
<name>A0A0F7SVV0_PHARH</name>